<proteinExistence type="predicted"/>
<dbReference type="KEGG" id="euz:DVS28_a0288"/>
<dbReference type="AlphaFoldDB" id="A0A346XRZ8"/>
<evidence type="ECO:0008006" key="3">
    <source>
        <dbReference type="Google" id="ProtNLM"/>
    </source>
</evidence>
<dbReference type="Proteomes" id="UP000264006">
    <property type="component" value="Chromosome"/>
</dbReference>
<sequence>MLPESKDTNHVLKKSTFRTDGRCIGRWKGSAGLGTGGNMSQLMAYRGCSRLEYRNQNIKLLRGLEGERTRSSYRTVWLGDNVRDLLRQDPNPVVIAGLVDRAQTQVLPLRQMIVIDHEFTGDVLRLTFELASYISVGDGGPVPLTSWAAGRPAPPRCYLSTLENPALPVRVLRDPEVSQRWRQAVDFLAASWDFSSTGFFRLQAPGAGLVGHARGPVLEASEGSRSSVRLESYNPHLPEETWSAMRLRVAGSGSLVEVEGGDVHLDRDGFIDLSLRPMEEGPGQLQIRVDPDPQFSTYIPLTVKASRDVTRRHHKTVMLGREWERCLDGLRTTLDDRTTLLSVLNQLAQVFPDSAPLQQHRGRVLYDQERFVEAREALDRSLALREDSATVAYNLFAALKRGERAASAELLGRLNLSVHRFFEELLRIVSELDESMALHVVEVGFDLFDDDKRHRLIRSAAAVVRTESGVVRLGDLWGMSAPLDALRYVHEVAADQSDWHRASCLVVEMAERIGGHSVATGHARRIVRWRGGAPADALACWHAYGRSIRDPRERTAVLLDNARGVVADHPGAPEGIEFALLAASRALDLGQIEVASQALPIAAHHIAVGGFTGTEVQGRLDALRVSLEAALAQWTVVEDATEARRRDLSVRLRPLLSGRTLAILGSPTARADVDQIAADLGVRVLSFPSTVENPVDERRLRALSPQGLIVVALWEHMNHLKAPTKEWLKQYDVPFLQIRGTGGLLIEELWERLGRDGVPLAVR</sequence>
<reference evidence="1 2" key="1">
    <citation type="submission" date="2018-09" db="EMBL/GenBank/DDBJ databases">
        <title>Complete genome sequence of Euzebya sp. DY32-46 isolated from seawater of Pacific Ocean.</title>
        <authorList>
            <person name="Xu L."/>
            <person name="Wu Y.-H."/>
            <person name="Xu X.-W."/>
        </authorList>
    </citation>
    <scope>NUCLEOTIDE SEQUENCE [LARGE SCALE GENOMIC DNA]</scope>
    <source>
        <strain evidence="1 2">DY32-46</strain>
    </source>
</reference>
<gene>
    <name evidence="1" type="ORF">DVS28_a0288</name>
</gene>
<accession>A0A346XRZ8</accession>
<evidence type="ECO:0000313" key="2">
    <source>
        <dbReference type="Proteomes" id="UP000264006"/>
    </source>
</evidence>
<dbReference type="InterPro" id="IPR011990">
    <property type="entry name" value="TPR-like_helical_dom_sf"/>
</dbReference>
<protein>
    <recommendedName>
        <fullName evidence="3">Tetratricopeptide repeat-containing protein</fullName>
    </recommendedName>
</protein>
<dbReference type="EMBL" id="CP031165">
    <property type="protein sequence ID" value="AXV04995.1"/>
    <property type="molecule type" value="Genomic_DNA"/>
</dbReference>
<name>A0A346XRZ8_9ACTN</name>
<organism evidence="1 2">
    <name type="scientific">Euzebya pacifica</name>
    <dbReference type="NCBI Taxonomy" id="1608957"/>
    <lineage>
        <taxon>Bacteria</taxon>
        <taxon>Bacillati</taxon>
        <taxon>Actinomycetota</taxon>
        <taxon>Nitriliruptoria</taxon>
        <taxon>Euzebyales</taxon>
    </lineage>
</organism>
<dbReference type="SUPFAM" id="SSF48452">
    <property type="entry name" value="TPR-like"/>
    <property type="match status" value="1"/>
</dbReference>
<keyword evidence="2" id="KW-1185">Reference proteome</keyword>
<dbReference type="Gene3D" id="1.25.40.10">
    <property type="entry name" value="Tetratricopeptide repeat domain"/>
    <property type="match status" value="1"/>
</dbReference>
<evidence type="ECO:0000313" key="1">
    <source>
        <dbReference type="EMBL" id="AXV04995.1"/>
    </source>
</evidence>